<feature type="domain" description="AprA-like MT2-like" evidence="1">
    <location>
        <begin position="267"/>
        <end position="530"/>
    </location>
</feature>
<dbReference type="InterPro" id="IPR029063">
    <property type="entry name" value="SAM-dependent_MTases_sf"/>
</dbReference>
<sequence length="536" mass="60450">MLSKDDKVKLRGTIFRHLDGIATATSAYTLHQKGVLAHLLQQKNSDITSLAAAFNANEGYLNVALHVLASQGWLDQTIDNSTNTITYTTNEKSKSAFDLVHLYEPVVNLLKYSDRFAEDKMISTDAFIALDPIFKAFEHNFGLDISDENTVDYQILKHIEGVIAGPIIVLLGVNGLFHKYFMEASFTAEEYHKDPESFKKILDFLAQLGWFKKKKNTYQFTDEGLFFAKRASAYGVTVSYLPTFIHLDDLIFGNPKILKTSSPDDTEKHVHREMNVWGSGGAHSTYFKVIDEVIIKLFNKPIDEQPKGILDMGCGNGAFIQHIFDVIEYQTHRGKLLDEHPLLLVGADFNQAALKVTRANLIKADIWAKVIWGDIGRPDILAKDLKEDYNIELRDLLNVRTFLDHNRIWETPKTTTQRVSQSHGAYASLGQRLNNNTVEDSLLEHLTKWKPYVERFGLLMIELHTVNPKLVAKNIGKTAATAYDATHGYSDQYILEVDVFNAIAKEAGLHPDPNYFSKFPNNELATVSVNLLKGIN</sequence>
<keyword evidence="4" id="KW-0808">Transferase</keyword>
<dbReference type="Pfam" id="PF23526">
    <property type="entry name" value="AprA_N"/>
    <property type="match status" value="1"/>
</dbReference>
<comment type="caution">
    <text evidence="4">The sequence shown here is derived from an EMBL/GenBank/DDBJ whole genome shotgun (WGS) entry which is preliminary data.</text>
</comment>
<evidence type="ECO:0000259" key="1">
    <source>
        <dbReference type="Pfam" id="PF23525"/>
    </source>
</evidence>
<gene>
    <name evidence="4" type="ORF">MUY34_03845</name>
</gene>
<reference evidence="4" key="1">
    <citation type="submission" date="2022-04" db="EMBL/GenBank/DDBJ databases">
        <authorList>
            <person name="Ren T."/>
        </authorList>
    </citation>
    <scope>NUCLEOTIDE SEQUENCE</scope>
    <source>
        <strain evidence="4">F63249</strain>
    </source>
</reference>
<dbReference type="GO" id="GO:0008168">
    <property type="term" value="F:methyltransferase activity"/>
    <property type="evidence" value="ECO:0007669"/>
    <property type="project" value="UniProtKB-KW"/>
</dbReference>
<feature type="domain" description="AprA winged helix" evidence="3">
    <location>
        <begin position="160"/>
        <end position="254"/>
    </location>
</feature>
<evidence type="ECO:0000259" key="2">
    <source>
        <dbReference type="Pfam" id="PF23526"/>
    </source>
</evidence>
<proteinExistence type="predicted"/>
<dbReference type="RefSeq" id="WP_204345789.1">
    <property type="nucleotide sequence ID" value="NZ_JACNMJ010000004.1"/>
</dbReference>
<evidence type="ECO:0000259" key="3">
    <source>
        <dbReference type="Pfam" id="PF23589"/>
    </source>
</evidence>
<dbReference type="SUPFAM" id="SSF53335">
    <property type="entry name" value="S-adenosyl-L-methionine-dependent methyltransferases"/>
    <property type="match status" value="1"/>
</dbReference>
<dbReference type="GO" id="GO:0032259">
    <property type="term" value="P:methylation"/>
    <property type="evidence" value="ECO:0007669"/>
    <property type="project" value="UniProtKB-KW"/>
</dbReference>
<name>A0ABT0H7D0_9FLAO</name>
<organism evidence="4 5">
    <name type="scientific">Psychroserpens algicola</name>
    <dbReference type="NCBI Taxonomy" id="1719034"/>
    <lineage>
        <taxon>Bacteria</taxon>
        <taxon>Pseudomonadati</taxon>
        <taxon>Bacteroidota</taxon>
        <taxon>Flavobacteriia</taxon>
        <taxon>Flavobacteriales</taxon>
        <taxon>Flavobacteriaceae</taxon>
        <taxon>Psychroserpens</taxon>
    </lineage>
</organism>
<evidence type="ECO:0000313" key="5">
    <source>
        <dbReference type="Proteomes" id="UP001203687"/>
    </source>
</evidence>
<feature type="domain" description="AprA-like N-terminal" evidence="2">
    <location>
        <begin position="10"/>
        <end position="76"/>
    </location>
</feature>
<dbReference type="InterPro" id="IPR056393">
    <property type="entry name" value="AprA-like_MT2"/>
</dbReference>
<dbReference type="InterPro" id="IPR056394">
    <property type="entry name" value="AprA-like_N"/>
</dbReference>
<accession>A0ABT0H7D0</accession>
<keyword evidence="5" id="KW-1185">Reference proteome</keyword>
<dbReference type="Proteomes" id="UP001203687">
    <property type="component" value="Unassembled WGS sequence"/>
</dbReference>
<keyword evidence="4" id="KW-0489">Methyltransferase</keyword>
<dbReference type="Pfam" id="PF23525">
    <property type="entry name" value="Methyltransf_36"/>
    <property type="match status" value="1"/>
</dbReference>
<dbReference type="EMBL" id="JALPQF010000003">
    <property type="protein sequence ID" value="MCK8479737.1"/>
    <property type="molecule type" value="Genomic_DNA"/>
</dbReference>
<protein>
    <submittedName>
        <fullName evidence="4">Class I SAM-dependent methyltransferase</fullName>
    </submittedName>
</protein>
<evidence type="ECO:0000313" key="4">
    <source>
        <dbReference type="EMBL" id="MCK8479737.1"/>
    </source>
</evidence>
<dbReference type="Gene3D" id="3.40.50.150">
    <property type="entry name" value="Vaccinia Virus protein VP39"/>
    <property type="match status" value="1"/>
</dbReference>
<dbReference type="Pfam" id="PF23589">
    <property type="entry name" value="WHD_AprA"/>
    <property type="match status" value="1"/>
</dbReference>
<dbReference type="InterPro" id="IPR056395">
    <property type="entry name" value="WH_AprA"/>
</dbReference>